<evidence type="ECO:0000313" key="2">
    <source>
        <dbReference type="EMBL" id="WXA03234.1"/>
    </source>
</evidence>
<dbReference type="EMBL" id="CP136925">
    <property type="protein sequence ID" value="WXA14343.1"/>
    <property type="molecule type" value="Genomic_DNA"/>
</dbReference>
<dbReference type="EMBL" id="CP136924">
    <property type="protein sequence ID" value="WXA03234.1"/>
    <property type="molecule type" value="Genomic_DNA"/>
</dbReference>
<dbReference type="RefSeq" id="WP_338733751.1">
    <property type="nucleotide sequence ID" value="NZ_CP136924.1"/>
</dbReference>
<dbReference type="NCBIfam" id="TIGR00277">
    <property type="entry name" value="HDIG"/>
    <property type="match status" value="1"/>
</dbReference>
<evidence type="ECO:0000313" key="4">
    <source>
        <dbReference type="Proteomes" id="UP001368318"/>
    </source>
</evidence>
<gene>
    <name evidence="3" type="ORF">R3L15_05555</name>
    <name evidence="2" type="ORF">R3L16_01845</name>
</gene>
<dbReference type="Proteomes" id="UP001368318">
    <property type="component" value="Chromosome"/>
</dbReference>
<evidence type="ECO:0000313" key="3">
    <source>
        <dbReference type="EMBL" id="WXA14343.1"/>
    </source>
</evidence>
<accession>A0AAU6PB16</accession>
<dbReference type="SUPFAM" id="SSF109604">
    <property type="entry name" value="HD-domain/PDEase-like"/>
    <property type="match status" value="1"/>
</dbReference>
<evidence type="ECO:0000259" key="1">
    <source>
        <dbReference type="Pfam" id="PF01966"/>
    </source>
</evidence>
<proteinExistence type="predicted"/>
<dbReference type="InterPro" id="IPR003607">
    <property type="entry name" value="HD/PDEase_dom"/>
</dbReference>
<dbReference type="InterPro" id="IPR006675">
    <property type="entry name" value="HDIG_dom"/>
</dbReference>
<keyword evidence="4" id="KW-1185">Reference proteome</keyword>
<dbReference type="InterPro" id="IPR006674">
    <property type="entry name" value="HD_domain"/>
</dbReference>
<dbReference type="AlphaFoldDB" id="A0AAU6PB16"/>
<dbReference type="CDD" id="cd00077">
    <property type="entry name" value="HDc"/>
    <property type="match status" value="1"/>
</dbReference>
<sequence length="192" mass="22756">MRASFSTIKLHVLRKLLNTLPNYLTYHSVAHTKYVLEKVIYIASKEGVTGHDLFLLKIAALYHDIGFIQTHIEHEKIGCEIVRKELPKFEISKEDIEAICGMIMATKIPQQPKTHLEEILADADLEYLGTKHFFSVSELLYQELKYYNTDLSREEWNKIQINFIENHQYHTNFCRRYKSFRKEKHLKALKMR</sequence>
<feature type="domain" description="HD" evidence="1">
    <location>
        <begin position="30"/>
        <end position="124"/>
    </location>
</feature>
<reference evidence="3 4" key="1">
    <citation type="submission" date="2023-10" db="EMBL/GenBank/DDBJ databases">
        <title>Culture-based analysis of two novel bacteria associated with mangrove crab gills.</title>
        <authorList>
            <person name="Yang X."/>
            <person name="Garuglieri E."/>
            <person name="Van Goethem M.W."/>
            <person name="Fusi M."/>
            <person name="Marasco R."/>
            <person name="Daffonchio D.G."/>
        </authorList>
    </citation>
    <scope>NUCLEOTIDE SEQUENCE</scope>
    <source>
        <strain evidence="3">UG2-1</strain>
        <strain evidence="2">UG2-2</strain>
        <strain evidence="4">UG2_2</strain>
    </source>
</reference>
<name>A0AAU6PB16_9FLAO</name>
<organism evidence="3">
    <name type="scientific">Mangrovimonas cancribranchiae</name>
    <dbReference type="NCBI Taxonomy" id="3080055"/>
    <lineage>
        <taxon>Bacteria</taxon>
        <taxon>Pseudomonadati</taxon>
        <taxon>Bacteroidota</taxon>
        <taxon>Flavobacteriia</taxon>
        <taxon>Flavobacteriales</taxon>
        <taxon>Flavobacteriaceae</taxon>
        <taxon>Mangrovimonas</taxon>
    </lineage>
</organism>
<dbReference type="KEGG" id="mcaa:R3L15_05555"/>
<dbReference type="Gene3D" id="1.10.3210.10">
    <property type="entry name" value="Hypothetical protein af1432"/>
    <property type="match status" value="1"/>
</dbReference>
<dbReference type="Pfam" id="PF01966">
    <property type="entry name" value="HD"/>
    <property type="match status" value="1"/>
</dbReference>
<protein>
    <submittedName>
        <fullName evidence="3">HD domain-containing protein</fullName>
    </submittedName>
</protein>